<dbReference type="InterPro" id="IPR033031">
    <property type="entry name" value="Scc2/Nipped-B"/>
</dbReference>
<protein>
    <submittedName>
        <fullName evidence="1">Uncharacterized protein</fullName>
    </submittedName>
</protein>
<dbReference type="OrthoDB" id="418242at2759"/>
<name>A0A401Q452_SCYTO</name>
<evidence type="ECO:0000313" key="2">
    <source>
        <dbReference type="Proteomes" id="UP000288216"/>
    </source>
</evidence>
<evidence type="ECO:0000313" key="1">
    <source>
        <dbReference type="EMBL" id="GCB80121.1"/>
    </source>
</evidence>
<dbReference type="PANTHER" id="PTHR21704:SF18">
    <property type="entry name" value="NIPPED-B-LIKE PROTEIN"/>
    <property type="match status" value="1"/>
</dbReference>
<dbReference type="GO" id="GO:0061775">
    <property type="term" value="F:cohesin loader activity"/>
    <property type="evidence" value="ECO:0007669"/>
    <property type="project" value="InterPro"/>
</dbReference>
<dbReference type="GO" id="GO:0034087">
    <property type="term" value="P:establishment of mitotic sister chromatid cohesion"/>
    <property type="evidence" value="ECO:0007669"/>
    <property type="project" value="TreeGrafter"/>
</dbReference>
<dbReference type="GO" id="GO:0048565">
    <property type="term" value="P:digestive tract development"/>
    <property type="evidence" value="ECO:0007669"/>
    <property type="project" value="TreeGrafter"/>
</dbReference>
<dbReference type="GO" id="GO:0010468">
    <property type="term" value="P:regulation of gene expression"/>
    <property type="evidence" value="ECO:0007669"/>
    <property type="project" value="InterPro"/>
</dbReference>
<keyword evidence="2" id="KW-1185">Reference proteome</keyword>
<comment type="caution">
    <text evidence="1">The sequence shown here is derived from an EMBL/GenBank/DDBJ whole genome shotgun (WGS) entry which is preliminary data.</text>
</comment>
<proteinExistence type="predicted"/>
<dbReference type="AlphaFoldDB" id="A0A401Q452"/>
<dbReference type="GO" id="GO:0048703">
    <property type="term" value="P:embryonic viscerocranium morphogenesis"/>
    <property type="evidence" value="ECO:0007669"/>
    <property type="project" value="TreeGrafter"/>
</dbReference>
<sequence>VFSRYEKHRQLILEEMFASLAKLPTSKRSLRNFRLNSSDMDGEPLFIQMVTALVLQLIQCVVHLPAAEKDSNTVDEDGNKKVDQDVLITNSYETAMRTAQNFLSVFLKKCGSKQGEEDYRPLFENFVQDLLSTVNKPEWPAAELLLSLLGRLLRI</sequence>
<dbReference type="GO" id="GO:0140588">
    <property type="term" value="P:chromatin looping"/>
    <property type="evidence" value="ECO:0007669"/>
    <property type="project" value="InterPro"/>
</dbReference>
<feature type="non-terminal residue" evidence="1">
    <location>
        <position position="1"/>
    </location>
</feature>
<dbReference type="EMBL" id="BFAA01014853">
    <property type="protein sequence ID" value="GCB80121.1"/>
    <property type="molecule type" value="Genomic_DNA"/>
</dbReference>
<dbReference type="GO" id="GO:0003682">
    <property type="term" value="F:chromatin binding"/>
    <property type="evidence" value="ECO:0007669"/>
    <property type="project" value="TreeGrafter"/>
</dbReference>
<reference evidence="1 2" key="1">
    <citation type="journal article" date="2018" name="Nat. Ecol. Evol.">
        <title>Shark genomes provide insights into elasmobranch evolution and the origin of vertebrates.</title>
        <authorList>
            <person name="Hara Y"/>
            <person name="Yamaguchi K"/>
            <person name="Onimaru K"/>
            <person name="Kadota M"/>
            <person name="Koyanagi M"/>
            <person name="Keeley SD"/>
            <person name="Tatsumi K"/>
            <person name="Tanaka K"/>
            <person name="Motone F"/>
            <person name="Kageyama Y"/>
            <person name="Nozu R"/>
            <person name="Adachi N"/>
            <person name="Nishimura O"/>
            <person name="Nakagawa R"/>
            <person name="Tanegashima C"/>
            <person name="Kiyatake I"/>
            <person name="Matsumoto R"/>
            <person name="Murakumo K"/>
            <person name="Nishida K"/>
            <person name="Terakita A"/>
            <person name="Kuratani S"/>
            <person name="Sato K"/>
            <person name="Hyodo S Kuraku.S."/>
        </authorList>
    </citation>
    <scope>NUCLEOTIDE SEQUENCE [LARGE SCALE GENOMIC DNA]</scope>
</reference>
<dbReference type="GO" id="GO:1990414">
    <property type="term" value="P:replication-born double-strand break repair via sister chromatid exchange"/>
    <property type="evidence" value="ECO:0007669"/>
    <property type="project" value="TreeGrafter"/>
</dbReference>
<dbReference type="Proteomes" id="UP000288216">
    <property type="component" value="Unassembled WGS sequence"/>
</dbReference>
<accession>A0A401Q452</accession>
<gene>
    <name evidence="1" type="ORF">scyTo_0019663</name>
</gene>
<dbReference type="GO" id="GO:0007420">
    <property type="term" value="P:brain development"/>
    <property type="evidence" value="ECO:0007669"/>
    <property type="project" value="TreeGrafter"/>
</dbReference>
<dbReference type="GO" id="GO:0071169">
    <property type="term" value="P:establishment of protein localization to chromatin"/>
    <property type="evidence" value="ECO:0007669"/>
    <property type="project" value="TreeGrafter"/>
</dbReference>
<dbReference type="STRING" id="75743.A0A401Q452"/>
<dbReference type="PANTHER" id="PTHR21704">
    <property type="entry name" value="NIPPED-B-LIKE PROTEIN DELANGIN SCC2-RELATED"/>
    <property type="match status" value="1"/>
</dbReference>
<organism evidence="1 2">
    <name type="scientific">Scyliorhinus torazame</name>
    <name type="common">Cloudy catshark</name>
    <name type="synonym">Catulus torazame</name>
    <dbReference type="NCBI Taxonomy" id="75743"/>
    <lineage>
        <taxon>Eukaryota</taxon>
        <taxon>Metazoa</taxon>
        <taxon>Chordata</taxon>
        <taxon>Craniata</taxon>
        <taxon>Vertebrata</taxon>
        <taxon>Chondrichthyes</taxon>
        <taxon>Elasmobranchii</taxon>
        <taxon>Galeomorphii</taxon>
        <taxon>Galeoidea</taxon>
        <taxon>Carcharhiniformes</taxon>
        <taxon>Scyliorhinidae</taxon>
        <taxon>Scyliorhinus</taxon>
    </lineage>
</organism>
<dbReference type="GO" id="GO:0090694">
    <property type="term" value="C:Scc2-Scc4 cohesin loading complex"/>
    <property type="evidence" value="ECO:0007669"/>
    <property type="project" value="TreeGrafter"/>
</dbReference>
<dbReference type="GO" id="GO:0003007">
    <property type="term" value="P:heart morphogenesis"/>
    <property type="evidence" value="ECO:0007669"/>
    <property type="project" value="TreeGrafter"/>
</dbReference>